<dbReference type="PANTHER" id="PTHR36122:SF2">
    <property type="entry name" value="NICOTINAMIDE RIBOSIDE TRANSPORTER PNUC"/>
    <property type="match status" value="1"/>
</dbReference>
<name>A0ABR7A491_9BURK</name>
<keyword evidence="8 10" id="KW-1133">Transmembrane helix</keyword>
<reference evidence="11 12" key="1">
    <citation type="submission" date="2020-08" db="EMBL/GenBank/DDBJ databases">
        <title>Novel species isolated from subtropical streams in China.</title>
        <authorList>
            <person name="Lu H."/>
        </authorList>
    </citation>
    <scope>NUCLEOTIDE SEQUENCE [LARGE SCALE GENOMIC DNA]</scope>
    <source>
        <strain evidence="11 12">CY22W</strain>
    </source>
</reference>
<evidence type="ECO:0000313" key="11">
    <source>
        <dbReference type="EMBL" id="MBC3931558.1"/>
    </source>
</evidence>
<evidence type="ECO:0000256" key="8">
    <source>
        <dbReference type="ARBA" id="ARBA00022989"/>
    </source>
</evidence>
<feature type="transmembrane region" description="Helical" evidence="10">
    <location>
        <begin position="171"/>
        <end position="187"/>
    </location>
</feature>
<evidence type="ECO:0000256" key="2">
    <source>
        <dbReference type="ARBA" id="ARBA00004651"/>
    </source>
</evidence>
<sequence>MNDSIPFFAWQTTPLELLSFVLSVLTVLLNIRQIHWAWLFSILSSALYGIVFFSSRLYGDSGLQMVFVVVSVYGWYCWLQGGKQSQEMPVTSLNLMQRFAAILAWLSGFVILSLFLKTYTDTDVPYMDGFLTAGSLVGQLLLSRKKIENWLIWIAVDVLYVGLYLSKGLVLTAILYGIFVVLAAIGLKQWSAACRV</sequence>
<evidence type="ECO:0000256" key="6">
    <source>
        <dbReference type="ARBA" id="ARBA00022475"/>
    </source>
</evidence>
<evidence type="ECO:0000256" key="5">
    <source>
        <dbReference type="ARBA" id="ARBA00022448"/>
    </source>
</evidence>
<gene>
    <name evidence="11" type="ORF">H8K43_07750</name>
</gene>
<dbReference type="NCBIfam" id="TIGR01528">
    <property type="entry name" value="NMN_trans_PnuC"/>
    <property type="match status" value="1"/>
</dbReference>
<keyword evidence="5" id="KW-0813">Transport</keyword>
<evidence type="ECO:0000313" key="12">
    <source>
        <dbReference type="Proteomes" id="UP000654304"/>
    </source>
</evidence>
<dbReference type="Proteomes" id="UP000654304">
    <property type="component" value="Unassembled WGS sequence"/>
</dbReference>
<feature type="transmembrane region" description="Helical" evidence="10">
    <location>
        <begin position="12"/>
        <end position="29"/>
    </location>
</feature>
<keyword evidence="6" id="KW-1003">Cell membrane</keyword>
<proteinExistence type="inferred from homology"/>
<dbReference type="InterPro" id="IPR006419">
    <property type="entry name" value="NMN_transpt_PnuC"/>
</dbReference>
<feature type="transmembrane region" description="Helical" evidence="10">
    <location>
        <begin position="36"/>
        <end position="55"/>
    </location>
</feature>
<feature type="transmembrane region" description="Helical" evidence="10">
    <location>
        <begin position="99"/>
        <end position="118"/>
    </location>
</feature>
<accession>A0ABR7A491</accession>
<evidence type="ECO:0000256" key="10">
    <source>
        <dbReference type="SAM" id="Phobius"/>
    </source>
</evidence>
<feature type="transmembrane region" description="Helical" evidence="10">
    <location>
        <begin position="61"/>
        <end position="79"/>
    </location>
</feature>
<dbReference type="EMBL" id="JACOGD010000003">
    <property type="protein sequence ID" value="MBC3931558.1"/>
    <property type="molecule type" value="Genomic_DNA"/>
</dbReference>
<keyword evidence="9 10" id="KW-0472">Membrane</keyword>
<dbReference type="RefSeq" id="WP_186903291.1">
    <property type="nucleotide sequence ID" value="NZ_JACOGD010000003.1"/>
</dbReference>
<evidence type="ECO:0000256" key="1">
    <source>
        <dbReference type="ARBA" id="ARBA00002672"/>
    </source>
</evidence>
<dbReference type="PANTHER" id="PTHR36122">
    <property type="entry name" value="NICOTINAMIDE RIBOSIDE TRANSPORTER PNUC"/>
    <property type="match status" value="1"/>
</dbReference>
<dbReference type="Pfam" id="PF04973">
    <property type="entry name" value="NMN_transporter"/>
    <property type="match status" value="1"/>
</dbReference>
<evidence type="ECO:0000256" key="7">
    <source>
        <dbReference type="ARBA" id="ARBA00022692"/>
    </source>
</evidence>
<comment type="caution">
    <text evidence="11">The sequence shown here is derived from an EMBL/GenBank/DDBJ whole genome shotgun (WGS) entry which is preliminary data.</text>
</comment>
<comment type="function">
    <text evidence="1">Required for nicotinamide riboside transport across the inner membrane.</text>
</comment>
<keyword evidence="12" id="KW-1185">Reference proteome</keyword>
<evidence type="ECO:0000256" key="3">
    <source>
        <dbReference type="ARBA" id="ARBA00006669"/>
    </source>
</evidence>
<keyword evidence="7 10" id="KW-0812">Transmembrane</keyword>
<evidence type="ECO:0000256" key="9">
    <source>
        <dbReference type="ARBA" id="ARBA00023136"/>
    </source>
</evidence>
<protein>
    <recommendedName>
        <fullName evidence="4">Nicotinamide riboside transporter PnuC</fullName>
    </recommendedName>
</protein>
<organism evidence="11 12">
    <name type="scientific">Undibacterium curvum</name>
    <dbReference type="NCBI Taxonomy" id="2762294"/>
    <lineage>
        <taxon>Bacteria</taxon>
        <taxon>Pseudomonadati</taxon>
        <taxon>Pseudomonadota</taxon>
        <taxon>Betaproteobacteria</taxon>
        <taxon>Burkholderiales</taxon>
        <taxon>Oxalobacteraceae</taxon>
        <taxon>Undibacterium</taxon>
    </lineage>
</organism>
<evidence type="ECO:0000256" key="4">
    <source>
        <dbReference type="ARBA" id="ARBA00017522"/>
    </source>
</evidence>
<comment type="subcellular location">
    <subcellularLocation>
        <location evidence="2">Cell membrane</location>
        <topology evidence="2">Multi-pass membrane protein</topology>
    </subcellularLocation>
</comment>
<comment type="similarity">
    <text evidence="3">Belongs to the nicotinamide ribonucleoside (NR) uptake permease (TC 4.B.1) family.</text>
</comment>